<dbReference type="InterPro" id="IPR000600">
    <property type="entry name" value="ROK"/>
</dbReference>
<dbReference type="InterPro" id="IPR043129">
    <property type="entry name" value="ATPase_NBD"/>
</dbReference>
<evidence type="ECO:0000256" key="1">
    <source>
        <dbReference type="ARBA" id="ARBA00006479"/>
    </source>
</evidence>
<keyword evidence="3" id="KW-1185">Reference proteome</keyword>
<dbReference type="CDD" id="cd24068">
    <property type="entry name" value="ASKHA_NBD_ROK_FnNanK-like"/>
    <property type="match status" value="1"/>
</dbReference>
<protein>
    <submittedName>
        <fullName evidence="2">ROK family protein</fullName>
    </submittedName>
</protein>
<dbReference type="AlphaFoldDB" id="E7MQZ2"/>
<evidence type="ECO:0000313" key="2">
    <source>
        <dbReference type="EMBL" id="EFW23485.1"/>
    </source>
</evidence>
<name>E7MQZ2_9FIRM</name>
<gene>
    <name evidence="2" type="ORF">HMPREF9430_01982</name>
</gene>
<dbReference type="Gene3D" id="3.30.420.40">
    <property type="match status" value="2"/>
</dbReference>
<accession>E7MQZ2</accession>
<dbReference type="RefSeq" id="WP_006526780.1">
    <property type="nucleotide sequence ID" value="NZ_GL637673.1"/>
</dbReference>
<organism evidence="2 3">
    <name type="scientific">Solobacterium moorei F0204</name>
    <dbReference type="NCBI Taxonomy" id="706433"/>
    <lineage>
        <taxon>Bacteria</taxon>
        <taxon>Bacillati</taxon>
        <taxon>Bacillota</taxon>
        <taxon>Erysipelotrichia</taxon>
        <taxon>Erysipelotrichales</taxon>
        <taxon>Erysipelotrichaceae</taxon>
        <taxon>Solobacterium</taxon>
    </lineage>
</organism>
<dbReference type="HOGENOM" id="CLU_036604_0_2_9"/>
<comment type="similarity">
    <text evidence="1">Belongs to the ROK (NagC/XylR) family.</text>
</comment>
<evidence type="ECO:0000313" key="3">
    <source>
        <dbReference type="Proteomes" id="UP000004097"/>
    </source>
</evidence>
<dbReference type="eggNOG" id="COG1940">
    <property type="taxonomic scope" value="Bacteria"/>
</dbReference>
<dbReference type="OrthoDB" id="9783435at2"/>
<dbReference type="Pfam" id="PF00480">
    <property type="entry name" value="ROK"/>
    <property type="match status" value="1"/>
</dbReference>
<dbReference type="EMBL" id="AECQ01000041">
    <property type="protein sequence ID" value="EFW23485.1"/>
    <property type="molecule type" value="Genomic_DNA"/>
</dbReference>
<dbReference type="SUPFAM" id="SSF53067">
    <property type="entry name" value="Actin-like ATPase domain"/>
    <property type="match status" value="1"/>
</dbReference>
<dbReference type="PANTHER" id="PTHR18964:SF165">
    <property type="entry name" value="BETA-GLUCOSIDE KINASE"/>
    <property type="match status" value="1"/>
</dbReference>
<dbReference type="PANTHER" id="PTHR18964">
    <property type="entry name" value="ROK (REPRESSOR, ORF, KINASE) FAMILY"/>
    <property type="match status" value="1"/>
</dbReference>
<proteinExistence type="inferred from homology"/>
<comment type="caution">
    <text evidence="2">The sequence shown here is derived from an EMBL/GenBank/DDBJ whole genome shotgun (WGS) entry which is preliminary data.</text>
</comment>
<dbReference type="Proteomes" id="UP000004097">
    <property type="component" value="Unassembled WGS sequence"/>
</dbReference>
<reference evidence="2 3" key="1">
    <citation type="submission" date="2010-08" db="EMBL/GenBank/DDBJ databases">
        <authorList>
            <person name="Weinstock G."/>
            <person name="Sodergren E."/>
            <person name="Clifton S."/>
            <person name="Fulton L."/>
            <person name="Fulton B."/>
            <person name="Courtney L."/>
            <person name="Fronick C."/>
            <person name="Harrison M."/>
            <person name="Strong C."/>
            <person name="Farmer C."/>
            <person name="Delahaunty K."/>
            <person name="Markovic C."/>
            <person name="Hall O."/>
            <person name="Minx P."/>
            <person name="Tomlinson C."/>
            <person name="Mitreva M."/>
            <person name="Hou S."/>
            <person name="Chen J."/>
            <person name="Wollam A."/>
            <person name="Pepin K.H."/>
            <person name="Johnson M."/>
            <person name="Bhonagiri V."/>
            <person name="Zhang X."/>
            <person name="Suruliraj S."/>
            <person name="Warren W."/>
            <person name="Chinwalla A."/>
            <person name="Mardis E.R."/>
            <person name="Wilson R.K."/>
        </authorList>
    </citation>
    <scope>NUCLEOTIDE SEQUENCE [LARGE SCALE GENOMIC DNA]</scope>
    <source>
        <strain evidence="2 3">F0204</strain>
    </source>
</reference>
<dbReference type="STRING" id="706433.HMPREF9430_01982"/>
<sequence length="297" mass="32305">MRKIITLDIGGTNIKVGIFKDEVLVQEAEIPTLAKQGAKTVIDRCITFIKQYMPCDGIGISTCGQVNNNDGSIHYANENMPGYTGMQVKKIFEDEFHVKVTVENDVYAAARGENQYGAGKGYKDFICLTYGTGIGGGVYLSGQPYYGAGKSAGVMLGGMILQSSTINQPWDGSYESLASTTALIQNAQQVNPCITNGRILFEHLNEPEIKVVLDAWIEQIAIGLCSLTHVYNVPLFILGGGILEQEYVFNNIKKTYQKYVIPGFDGVKILQAKLGNKAGIYGALALNINRQAQQKGL</sequence>